<dbReference type="Gene3D" id="3.30.70.1400">
    <property type="entry name" value="Aminomethyltransferase beta-barrel domains"/>
    <property type="match status" value="1"/>
</dbReference>
<feature type="binding site" evidence="7">
    <location>
        <position position="194"/>
    </location>
    <ligand>
        <name>substrate</name>
    </ligand>
</feature>
<organism evidence="10 11">
    <name type="scientific">Micavibrio aeruginosavorus</name>
    <dbReference type="NCBI Taxonomy" id="349221"/>
    <lineage>
        <taxon>Bacteria</taxon>
        <taxon>Pseudomonadati</taxon>
        <taxon>Bdellovibrionota</taxon>
        <taxon>Bdellovibrionia</taxon>
        <taxon>Bdellovibrionales</taxon>
        <taxon>Pseudobdellovibrionaceae</taxon>
        <taxon>Micavibrio</taxon>
    </lineage>
</organism>
<dbReference type="GO" id="GO:0032259">
    <property type="term" value="P:methylation"/>
    <property type="evidence" value="ECO:0007669"/>
    <property type="project" value="UniProtKB-KW"/>
</dbReference>
<keyword evidence="4 10" id="KW-0808">Transferase</keyword>
<dbReference type="EC" id="2.1.2.10" evidence="2"/>
<dbReference type="FunFam" id="3.30.70.1400:FF:000001">
    <property type="entry name" value="Aminomethyltransferase"/>
    <property type="match status" value="1"/>
</dbReference>
<evidence type="ECO:0000313" key="10">
    <source>
        <dbReference type="EMBL" id="PZP55040.1"/>
    </source>
</evidence>
<dbReference type="Proteomes" id="UP000249739">
    <property type="component" value="Unassembled WGS sequence"/>
</dbReference>
<dbReference type="InterPro" id="IPR028896">
    <property type="entry name" value="GcvT/YgfZ/DmdA"/>
</dbReference>
<dbReference type="InterPro" id="IPR006223">
    <property type="entry name" value="GcvT"/>
</dbReference>
<dbReference type="PANTHER" id="PTHR43757:SF2">
    <property type="entry name" value="AMINOMETHYLTRANSFERASE, MITOCHONDRIAL"/>
    <property type="match status" value="1"/>
</dbReference>
<dbReference type="EMBL" id="QFOT01000093">
    <property type="protein sequence ID" value="PZP55040.1"/>
    <property type="molecule type" value="Genomic_DNA"/>
</dbReference>
<dbReference type="Pfam" id="PF01571">
    <property type="entry name" value="GCV_T"/>
    <property type="match status" value="1"/>
</dbReference>
<dbReference type="Pfam" id="PF08669">
    <property type="entry name" value="GCV_T_C"/>
    <property type="match status" value="1"/>
</dbReference>
<keyword evidence="10" id="KW-0489">Methyltransferase</keyword>
<feature type="domain" description="GCVT N-terminal" evidence="8">
    <location>
        <begin position="6"/>
        <end position="257"/>
    </location>
</feature>
<evidence type="ECO:0000256" key="3">
    <source>
        <dbReference type="ARBA" id="ARBA00022576"/>
    </source>
</evidence>
<protein>
    <recommendedName>
        <fullName evidence="2">aminomethyltransferase</fullName>
        <ecNumber evidence="2">2.1.2.10</ecNumber>
    </recommendedName>
    <alternativeName>
        <fullName evidence="5">Glycine cleavage system T protein</fullName>
    </alternativeName>
</protein>
<dbReference type="SUPFAM" id="SSF101790">
    <property type="entry name" value="Aminomethyltransferase beta-barrel domain"/>
    <property type="match status" value="1"/>
</dbReference>
<dbReference type="GO" id="GO:0008483">
    <property type="term" value="F:transaminase activity"/>
    <property type="evidence" value="ECO:0007669"/>
    <property type="project" value="UniProtKB-KW"/>
</dbReference>
<dbReference type="PANTHER" id="PTHR43757">
    <property type="entry name" value="AMINOMETHYLTRANSFERASE"/>
    <property type="match status" value="1"/>
</dbReference>
<evidence type="ECO:0000259" key="9">
    <source>
        <dbReference type="Pfam" id="PF08669"/>
    </source>
</evidence>
<dbReference type="GO" id="GO:0005960">
    <property type="term" value="C:glycine cleavage complex"/>
    <property type="evidence" value="ECO:0007669"/>
    <property type="project" value="InterPro"/>
</dbReference>
<evidence type="ECO:0000256" key="7">
    <source>
        <dbReference type="PIRSR" id="PIRSR006487-1"/>
    </source>
</evidence>
<sequence length="357" mass="39555">MKKTPLHAMHIALSAKMGEFAGYDMPLYYNEGVLKEHEWVRAHAGIFDVSHMGQVVFHGNDTIRFLEAVTPSNFQTAKPFVSKYTVLTNELGGIVDDLIITKLSDQNFFAVINAGCKEKDIAWFVRHLIGDVEIQYLDERALIAIQGPEAEKALLESTGIDTSQLGYMRMMEADLEGTTVFLSRLGYTGEDGFEISIPADKVESLWDRLLLHPSVKPVGLAARDSLRLEMGYCLYGHDITDKTTPLEADLAWVMGKDNSGFIGAEHVHAPKRKRVGFKLVDKGIAREGAEIRTMRDEVIGTVTSGTFSPTLKQSIGQGYVPIEYAAEGTQVLVHVRGNNILAEIVKMPFVQPKVKKS</sequence>
<keyword evidence="3" id="KW-0032">Aminotransferase</keyword>
<evidence type="ECO:0000256" key="6">
    <source>
        <dbReference type="ARBA" id="ARBA00047665"/>
    </source>
</evidence>
<dbReference type="InterPro" id="IPR013977">
    <property type="entry name" value="GcvT_C"/>
</dbReference>
<dbReference type="GO" id="GO:0004047">
    <property type="term" value="F:aminomethyltransferase activity"/>
    <property type="evidence" value="ECO:0007669"/>
    <property type="project" value="UniProtKB-EC"/>
</dbReference>
<dbReference type="InterPro" id="IPR029043">
    <property type="entry name" value="GcvT/YgfZ_C"/>
</dbReference>
<comment type="catalytic activity">
    <reaction evidence="6">
        <text>N(6)-[(R)-S(8)-aminomethyldihydrolipoyl]-L-lysyl-[protein] + (6S)-5,6,7,8-tetrahydrofolate = N(6)-[(R)-dihydrolipoyl]-L-lysyl-[protein] + (6R)-5,10-methylene-5,6,7,8-tetrahydrofolate + NH4(+)</text>
        <dbReference type="Rhea" id="RHEA:16945"/>
        <dbReference type="Rhea" id="RHEA-COMP:10475"/>
        <dbReference type="Rhea" id="RHEA-COMP:10492"/>
        <dbReference type="ChEBI" id="CHEBI:15636"/>
        <dbReference type="ChEBI" id="CHEBI:28938"/>
        <dbReference type="ChEBI" id="CHEBI:57453"/>
        <dbReference type="ChEBI" id="CHEBI:83100"/>
        <dbReference type="ChEBI" id="CHEBI:83143"/>
        <dbReference type="EC" id="2.1.2.10"/>
    </reaction>
</comment>
<dbReference type="GO" id="GO:0006546">
    <property type="term" value="P:glycine catabolic process"/>
    <property type="evidence" value="ECO:0007669"/>
    <property type="project" value="InterPro"/>
</dbReference>
<evidence type="ECO:0000259" key="8">
    <source>
        <dbReference type="Pfam" id="PF01571"/>
    </source>
</evidence>
<dbReference type="FunFam" id="2.40.30.110:FF:000003">
    <property type="entry name" value="Aminomethyltransferase"/>
    <property type="match status" value="1"/>
</dbReference>
<dbReference type="InterPro" id="IPR006222">
    <property type="entry name" value="GCVT_N"/>
</dbReference>
<comment type="caution">
    <text evidence="10">The sequence shown here is derived from an EMBL/GenBank/DDBJ whole genome shotgun (WGS) entry which is preliminary data.</text>
</comment>
<evidence type="ECO:0000256" key="1">
    <source>
        <dbReference type="ARBA" id="ARBA00008609"/>
    </source>
</evidence>
<evidence type="ECO:0000256" key="5">
    <source>
        <dbReference type="ARBA" id="ARBA00031395"/>
    </source>
</evidence>
<evidence type="ECO:0000313" key="11">
    <source>
        <dbReference type="Proteomes" id="UP000249739"/>
    </source>
</evidence>
<evidence type="ECO:0000256" key="2">
    <source>
        <dbReference type="ARBA" id="ARBA00012616"/>
    </source>
</evidence>
<dbReference type="AlphaFoldDB" id="A0A2W5FMH4"/>
<dbReference type="NCBIfam" id="NF001567">
    <property type="entry name" value="PRK00389.1"/>
    <property type="match status" value="1"/>
</dbReference>
<accession>A0A2W5FMH4</accession>
<gene>
    <name evidence="10" type="primary">gcvT</name>
    <name evidence="10" type="ORF">DI586_08115</name>
</gene>
<dbReference type="Gene3D" id="4.10.1250.10">
    <property type="entry name" value="Aminomethyltransferase fragment"/>
    <property type="match status" value="1"/>
</dbReference>
<evidence type="ECO:0000256" key="4">
    <source>
        <dbReference type="ARBA" id="ARBA00022679"/>
    </source>
</evidence>
<reference evidence="10 11" key="1">
    <citation type="submission" date="2017-08" db="EMBL/GenBank/DDBJ databases">
        <title>Infants hospitalized years apart are colonized by the same room-sourced microbial strains.</title>
        <authorList>
            <person name="Brooks B."/>
            <person name="Olm M.R."/>
            <person name="Firek B.A."/>
            <person name="Baker R."/>
            <person name="Thomas B.C."/>
            <person name="Morowitz M.J."/>
            <person name="Banfield J.F."/>
        </authorList>
    </citation>
    <scope>NUCLEOTIDE SEQUENCE [LARGE SCALE GENOMIC DNA]</scope>
    <source>
        <strain evidence="10">S2_006_000_R2_64</strain>
    </source>
</reference>
<dbReference type="NCBIfam" id="TIGR00528">
    <property type="entry name" value="gcvT"/>
    <property type="match status" value="1"/>
</dbReference>
<dbReference type="GO" id="GO:0008168">
    <property type="term" value="F:methyltransferase activity"/>
    <property type="evidence" value="ECO:0007669"/>
    <property type="project" value="UniProtKB-KW"/>
</dbReference>
<dbReference type="SUPFAM" id="SSF103025">
    <property type="entry name" value="Folate-binding domain"/>
    <property type="match status" value="1"/>
</dbReference>
<proteinExistence type="inferred from homology"/>
<dbReference type="Gene3D" id="3.30.1360.120">
    <property type="entry name" value="Probable tRNA modification gtpase trme, domain 1"/>
    <property type="match status" value="1"/>
</dbReference>
<comment type="similarity">
    <text evidence="1">Belongs to the GcvT family.</text>
</comment>
<dbReference type="PIRSF" id="PIRSF006487">
    <property type="entry name" value="GcvT"/>
    <property type="match status" value="1"/>
</dbReference>
<name>A0A2W5FMH4_9BACT</name>
<dbReference type="InterPro" id="IPR027266">
    <property type="entry name" value="TrmE/GcvT-like"/>
</dbReference>
<dbReference type="Gene3D" id="2.40.30.110">
    <property type="entry name" value="Aminomethyltransferase beta-barrel domains"/>
    <property type="match status" value="1"/>
</dbReference>
<feature type="domain" description="Aminomethyltransferase C-terminal" evidence="9">
    <location>
        <begin position="272"/>
        <end position="350"/>
    </location>
</feature>